<evidence type="ECO:0000313" key="2">
    <source>
        <dbReference type="EMBL" id="CAC5392143.1"/>
    </source>
</evidence>
<feature type="compositionally biased region" description="Polar residues" evidence="1">
    <location>
        <begin position="149"/>
        <end position="160"/>
    </location>
</feature>
<sequence>MKDWAPARQNLSAEEKLEYKEKARVLTNQTTNKPQAAENCLRKLLASSSHLILLKNGSFFIITADAIGQQQVQFPYKKVLDGDIIIHGFPEYLPIKTISNYGENDLNEILLIKELVVENQSHHQIENDDSQVAAIGIVTHAFTSQPITHTLSSPPVTHTLPSPPVTHTLPSPPVANTLPSPPVTNTLPSPPVASTLTSTTITHTITSPPDTHTLTSPTITHTLTSPTNTHTLISPPVIHTSKRPRGTAANKTKATKKRKNNQERGVNDIITTRTVGDTREYLLHWDGFGHAHDAWGTRM</sequence>
<keyword evidence="3" id="KW-1185">Reference proteome</keyword>
<feature type="compositionally biased region" description="Low complexity" evidence="1">
    <location>
        <begin position="221"/>
        <end position="233"/>
    </location>
</feature>
<reference evidence="2 3" key="1">
    <citation type="submission" date="2020-06" db="EMBL/GenBank/DDBJ databases">
        <authorList>
            <person name="Li R."/>
            <person name="Bekaert M."/>
        </authorList>
    </citation>
    <scope>NUCLEOTIDE SEQUENCE [LARGE SCALE GENOMIC DNA]</scope>
    <source>
        <strain evidence="3">wild</strain>
    </source>
</reference>
<evidence type="ECO:0000256" key="1">
    <source>
        <dbReference type="SAM" id="MobiDB-lite"/>
    </source>
</evidence>
<dbReference type="Gene3D" id="3.90.1460.10">
    <property type="entry name" value="GTF2I-like"/>
    <property type="match status" value="1"/>
</dbReference>
<organism evidence="2 3">
    <name type="scientific">Mytilus coruscus</name>
    <name type="common">Sea mussel</name>
    <dbReference type="NCBI Taxonomy" id="42192"/>
    <lineage>
        <taxon>Eukaryota</taxon>
        <taxon>Metazoa</taxon>
        <taxon>Spiralia</taxon>
        <taxon>Lophotrochozoa</taxon>
        <taxon>Mollusca</taxon>
        <taxon>Bivalvia</taxon>
        <taxon>Autobranchia</taxon>
        <taxon>Pteriomorphia</taxon>
        <taxon>Mytilida</taxon>
        <taxon>Mytiloidea</taxon>
        <taxon>Mytilidae</taxon>
        <taxon>Mytilinae</taxon>
        <taxon>Mytilus</taxon>
    </lineage>
</organism>
<dbReference type="Pfam" id="PF15449">
    <property type="entry name" value="Retinal"/>
    <property type="match status" value="1"/>
</dbReference>
<feature type="region of interest" description="Disordered" evidence="1">
    <location>
        <begin position="221"/>
        <end position="264"/>
    </location>
</feature>
<accession>A0A6J8C6Z3</accession>
<dbReference type="OrthoDB" id="6162112at2759"/>
<evidence type="ECO:0008006" key="4">
    <source>
        <dbReference type="Google" id="ProtNLM"/>
    </source>
</evidence>
<evidence type="ECO:0000313" key="3">
    <source>
        <dbReference type="Proteomes" id="UP000507470"/>
    </source>
</evidence>
<dbReference type="InterPro" id="IPR029352">
    <property type="entry name" value="PCARE"/>
</dbReference>
<dbReference type="EMBL" id="CACVKT020004908">
    <property type="protein sequence ID" value="CAC5392143.1"/>
    <property type="molecule type" value="Genomic_DNA"/>
</dbReference>
<dbReference type="InterPro" id="IPR036647">
    <property type="entry name" value="GTF2I-like_rpt_sf"/>
</dbReference>
<dbReference type="Gene3D" id="2.40.50.40">
    <property type="match status" value="1"/>
</dbReference>
<dbReference type="SUPFAM" id="SSF54160">
    <property type="entry name" value="Chromo domain-like"/>
    <property type="match status" value="1"/>
</dbReference>
<dbReference type="AlphaFoldDB" id="A0A6J8C6Z3"/>
<dbReference type="Proteomes" id="UP000507470">
    <property type="component" value="Unassembled WGS sequence"/>
</dbReference>
<protein>
    <recommendedName>
        <fullName evidence="4">Chromo domain-containing protein</fullName>
    </recommendedName>
</protein>
<dbReference type="InterPro" id="IPR016197">
    <property type="entry name" value="Chromo-like_dom_sf"/>
</dbReference>
<proteinExistence type="predicted"/>
<gene>
    <name evidence="2" type="ORF">MCOR_27094</name>
</gene>
<feature type="region of interest" description="Disordered" evidence="1">
    <location>
        <begin position="149"/>
        <end position="194"/>
    </location>
</feature>
<name>A0A6J8C6Z3_MYTCO</name>
<dbReference type="CDD" id="cd00024">
    <property type="entry name" value="CD_CSD"/>
    <property type="match status" value="1"/>
</dbReference>